<name>A0A0A9H6I0_ARUDO</name>
<proteinExistence type="predicted"/>
<accession>A0A0A9H6I0</accession>
<reference evidence="1" key="2">
    <citation type="journal article" date="2015" name="Data Brief">
        <title>Shoot transcriptome of the giant reed, Arundo donax.</title>
        <authorList>
            <person name="Barrero R.A."/>
            <person name="Guerrero F.D."/>
            <person name="Moolhuijzen P."/>
            <person name="Goolsby J.A."/>
            <person name="Tidwell J."/>
            <person name="Bellgard S.E."/>
            <person name="Bellgard M.I."/>
        </authorList>
    </citation>
    <scope>NUCLEOTIDE SEQUENCE</scope>
    <source>
        <tissue evidence="1">Shoot tissue taken approximately 20 cm above the soil surface</tissue>
    </source>
</reference>
<dbReference type="EMBL" id="GBRH01165544">
    <property type="protein sequence ID" value="JAE32352.1"/>
    <property type="molecule type" value="Transcribed_RNA"/>
</dbReference>
<organism evidence="1">
    <name type="scientific">Arundo donax</name>
    <name type="common">Giant reed</name>
    <name type="synonym">Donax arundinaceus</name>
    <dbReference type="NCBI Taxonomy" id="35708"/>
    <lineage>
        <taxon>Eukaryota</taxon>
        <taxon>Viridiplantae</taxon>
        <taxon>Streptophyta</taxon>
        <taxon>Embryophyta</taxon>
        <taxon>Tracheophyta</taxon>
        <taxon>Spermatophyta</taxon>
        <taxon>Magnoliopsida</taxon>
        <taxon>Liliopsida</taxon>
        <taxon>Poales</taxon>
        <taxon>Poaceae</taxon>
        <taxon>PACMAD clade</taxon>
        <taxon>Arundinoideae</taxon>
        <taxon>Arundineae</taxon>
        <taxon>Arundo</taxon>
    </lineage>
</organism>
<dbReference type="AlphaFoldDB" id="A0A0A9H6I0"/>
<reference evidence="1" key="1">
    <citation type="submission" date="2014-09" db="EMBL/GenBank/DDBJ databases">
        <authorList>
            <person name="Magalhaes I.L.F."/>
            <person name="Oliveira U."/>
            <person name="Santos F.R."/>
            <person name="Vidigal T.H.D.A."/>
            <person name="Brescovit A.D."/>
            <person name="Santos A.J."/>
        </authorList>
    </citation>
    <scope>NUCLEOTIDE SEQUENCE</scope>
    <source>
        <tissue evidence="1">Shoot tissue taken approximately 20 cm above the soil surface</tissue>
    </source>
</reference>
<evidence type="ECO:0000313" key="1">
    <source>
        <dbReference type="EMBL" id="JAE32352.1"/>
    </source>
</evidence>
<sequence length="35" mass="4076">MAAGSMLPVTQLRPSLRLHFRHHHKILVLRGWGMK</sequence>
<protein>
    <submittedName>
        <fullName evidence="1">Uncharacterized protein</fullName>
    </submittedName>
</protein>